<keyword evidence="10" id="KW-1185">Reference proteome</keyword>
<evidence type="ECO:0000313" key="10">
    <source>
        <dbReference type="Proteomes" id="UP001602013"/>
    </source>
</evidence>
<dbReference type="InterPro" id="IPR014756">
    <property type="entry name" value="Ig_E-set"/>
</dbReference>
<dbReference type="PANTHER" id="PTHR34820">
    <property type="entry name" value="INNER MEMBRANE PROTEIN YEBZ"/>
    <property type="match status" value="1"/>
</dbReference>
<evidence type="ECO:0000256" key="4">
    <source>
        <dbReference type="ARBA" id="ARBA00023008"/>
    </source>
</evidence>
<feature type="chain" id="PRO_5045891348" evidence="7">
    <location>
        <begin position="29"/>
        <end position="203"/>
    </location>
</feature>
<keyword evidence="6" id="KW-1133">Transmembrane helix</keyword>
<sequence>MPRFIRSTVVAVLGCGLFLTLTAPAAFAHDSLKHSSPAKDAQVSGVKEIELEYSAQVRYPVAALRDAAGQAMELGTPRLDGSRVVIDVTQPLTPGGYVIAWRVVSSDGHPIEGEIPFTVTASEATASGSPDPTGTPLVSPSVSPSAASEPLVQVSATGAASADVEKPAEGVSGWLWAGLVALAVIGGFVLLRGGRRSRSDDRE</sequence>
<keyword evidence="3 7" id="KW-0732">Signal</keyword>
<evidence type="ECO:0000256" key="3">
    <source>
        <dbReference type="ARBA" id="ARBA00022729"/>
    </source>
</evidence>
<evidence type="ECO:0000256" key="5">
    <source>
        <dbReference type="SAM" id="MobiDB-lite"/>
    </source>
</evidence>
<evidence type="ECO:0000313" key="9">
    <source>
        <dbReference type="EMBL" id="MFF3665825.1"/>
    </source>
</evidence>
<dbReference type="Pfam" id="PF04234">
    <property type="entry name" value="CopC"/>
    <property type="match status" value="1"/>
</dbReference>
<dbReference type="Gene3D" id="2.60.40.1220">
    <property type="match status" value="1"/>
</dbReference>
<proteinExistence type="predicted"/>
<feature type="domain" description="CopC" evidence="8">
    <location>
        <begin position="29"/>
        <end position="119"/>
    </location>
</feature>
<dbReference type="Proteomes" id="UP001602013">
    <property type="component" value="Unassembled WGS sequence"/>
</dbReference>
<keyword evidence="6" id="KW-0472">Membrane</keyword>
<keyword evidence="2" id="KW-0479">Metal-binding</keyword>
<dbReference type="EMBL" id="JBIASD010000005">
    <property type="protein sequence ID" value="MFF3665825.1"/>
    <property type="molecule type" value="Genomic_DNA"/>
</dbReference>
<dbReference type="PANTHER" id="PTHR34820:SF4">
    <property type="entry name" value="INNER MEMBRANE PROTEIN YEBZ"/>
    <property type="match status" value="1"/>
</dbReference>
<evidence type="ECO:0000259" key="8">
    <source>
        <dbReference type="Pfam" id="PF04234"/>
    </source>
</evidence>
<dbReference type="InterPro" id="IPR032694">
    <property type="entry name" value="CopC/D"/>
</dbReference>
<comment type="caution">
    <text evidence="9">The sequence shown here is derived from an EMBL/GenBank/DDBJ whole genome shotgun (WGS) entry which is preliminary data.</text>
</comment>
<dbReference type="SUPFAM" id="SSF81296">
    <property type="entry name" value="E set domains"/>
    <property type="match status" value="1"/>
</dbReference>
<name>A0ABW6SLH2_9ACTN</name>
<dbReference type="InterPro" id="IPR014755">
    <property type="entry name" value="Cu-Rt/internalin_Ig-like"/>
</dbReference>
<gene>
    <name evidence="9" type="ORF">ACFYXI_09550</name>
</gene>
<feature type="signal peptide" evidence="7">
    <location>
        <begin position="1"/>
        <end position="28"/>
    </location>
</feature>
<feature type="compositionally biased region" description="Polar residues" evidence="5">
    <location>
        <begin position="123"/>
        <end position="132"/>
    </location>
</feature>
<accession>A0ABW6SLH2</accession>
<protein>
    <submittedName>
        <fullName evidence="9">Copper resistance protein CopC</fullName>
    </submittedName>
</protein>
<evidence type="ECO:0000256" key="6">
    <source>
        <dbReference type="SAM" id="Phobius"/>
    </source>
</evidence>
<keyword evidence="6" id="KW-0812">Transmembrane</keyword>
<feature type="transmembrane region" description="Helical" evidence="6">
    <location>
        <begin position="173"/>
        <end position="191"/>
    </location>
</feature>
<comment type="subcellular location">
    <subcellularLocation>
        <location evidence="1">Cell envelope</location>
    </subcellularLocation>
</comment>
<keyword evidence="4" id="KW-0186">Copper</keyword>
<organism evidence="9 10">
    <name type="scientific">Microtetraspora malaysiensis</name>
    <dbReference type="NCBI Taxonomy" id="161358"/>
    <lineage>
        <taxon>Bacteria</taxon>
        <taxon>Bacillati</taxon>
        <taxon>Actinomycetota</taxon>
        <taxon>Actinomycetes</taxon>
        <taxon>Streptosporangiales</taxon>
        <taxon>Streptosporangiaceae</taxon>
        <taxon>Microtetraspora</taxon>
    </lineage>
</organism>
<evidence type="ECO:0000256" key="7">
    <source>
        <dbReference type="SAM" id="SignalP"/>
    </source>
</evidence>
<dbReference type="InterPro" id="IPR007348">
    <property type="entry name" value="CopC_dom"/>
</dbReference>
<feature type="region of interest" description="Disordered" evidence="5">
    <location>
        <begin position="123"/>
        <end position="144"/>
    </location>
</feature>
<dbReference type="RefSeq" id="WP_387410009.1">
    <property type="nucleotide sequence ID" value="NZ_JBIASD010000005.1"/>
</dbReference>
<evidence type="ECO:0000256" key="2">
    <source>
        <dbReference type="ARBA" id="ARBA00022723"/>
    </source>
</evidence>
<reference evidence="9 10" key="1">
    <citation type="submission" date="2024-10" db="EMBL/GenBank/DDBJ databases">
        <title>The Natural Products Discovery Center: Release of the First 8490 Sequenced Strains for Exploring Actinobacteria Biosynthetic Diversity.</title>
        <authorList>
            <person name="Kalkreuter E."/>
            <person name="Kautsar S.A."/>
            <person name="Yang D."/>
            <person name="Bader C.D."/>
            <person name="Teijaro C.N."/>
            <person name="Fluegel L."/>
            <person name="Davis C.M."/>
            <person name="Simpson J.R."/>
            <person name="Lauterbach L."/>
            <person name="Steele A.D."/>
            <person name="Gui C."/>
            <person name="Meng S."/>
            <person name="Li G."/>
            <person name="Viehrig K."/>
            <person name="Ye F."/>
            <person name="Su P."/>
            <person name="Kiefer A.F."/>
            <person name="Nichols A."/>
            <person name="Cepeda A.J."/>
            <person name="Yan W."/>
            <person name="Fan B."/>
            <person name="Jiang Y."/>
            <person name="Adhikari A."/>
            <person name="Zheng C.-J."/>
            <person name="Schuster L."/>
            <person name="Cowan T.M."/>
            <person name="Smanski M.J."/>
            <person name="Chevrette M.G."/>
            <person name="De Carvalho L.P.S."/>
            <person name="Shen B."/>
        </authorList>
    </citation>
    <scope>NUCLEOTIDE SEQUENCE [LARGE SCALE GENOMIC DNA]</scope>
    <source>
        <strain evidence="9 10">NPDC002173</strain>
    </source>
</reference>
<evidence type="ECO:0000256" key="1">
    <source>
        <dbReference type="ARBA" id="ARBA00004196"/>
    </source>
</evidence>